<name>A0A369KS77_9BACT</name>
<comment type="caution">
    <text evidence="1">The sequence shown here is derived from an EMBL/GenBank/DDBJ whole genome shotgun (WGS) entry which is preliminary data.</text>
</comment>
<dbReference type="Pfam" id="PF07958">
    <property type="entry name" value="DUF1688"/>
    <property type="match status" value="1"/>
</dbReference>
<reference evidence="1" key="1">
    <citation type="submission" date="2018-04" db="EMBL/GenBank/DDBJ databases">
        <title>Draft genome sequence of the Candidatus Spirobacillus cienkowskii, a pathogen of freshwater Daphnia species, reconstructed from hemolymph metagenomic reads.</title>
        <authorList>
            <person name="Bresciani L."/>
            <person name="Lemos L.N."/>
            <person name="Wale N."/>
            <person name="Lin J.Y."/>
            <person name="Fernandes G.R."/>
            <person name="Duffy M.A."/>
            <person name="Rodrigues J.M."/>
        </authorList>
    </citation>
    <scope>NUCLEOTIDE SEQUENCE [LARGE SCALE GENOMIC DNA]</scope>
    <source>
        <strain evidence="1">Binning01</strain>
    </source>
</reference>
<organism evidence="1 2">
    <name type="scientific">Spirobacillus cienkowskii</name>
    <dbReference type="NCBI Taxonomy" id="495820"/>
    <lineage>
        <taxon>Bacteria</taxon>
        <taxon>Pseudomonadati</taxon>
        <taxon>Bdellovibrionota</taxon>
        <taxon>Oligoflexia</taxon>
        <taxon>Silvanigrellales</taxon>
        <taxon>Spirobacillus</taxon>
    </lineage>
</organism>
<evidence type="ECO:0000313" key="2">
    <source>
        <dbReference type="Proteomes" id="UP000253934"/>
    </source>
</evidence>
<gene>
    <name evidence="1" type="ORF">DCC88_04805</name>
</gene>
<dbReference type="PANTHER" id="PTHR31687:SF3">
    <property type="entry name" value="PROTEIN URG3"/>
    <property type="match status" value="1"/>
</dbReference>
<proteinExistence type="predicted"/>
<dbReference type="InterPro" id="IPR012469">
    <property type="entry name" value="DUF1688"/>
</dbReference>
<accession>A0A369KS77</accession>
<protein>
    <submittedName>
        <fullName evidence="1">DUF1688 family protein</fullName>
    </submittedName>
</protein>
<dbReference type="AlphaFoldDB" id="A0A369KS77"/>
<dbReference type="EMBL" id="QOVW01000060">
    <property type="protein sequence ID" value="RDB36452.1"/>
    <property type="molecule type" value="Genomic_DNA"/>
</dbReference>
<evidence type="ECO:0000313" key="1">
    <source>
        <dbReference type="EMBL" id="RDB36452.1"/>
    </source>
</evidence>
<dbReference type="Proteomes" id="UP000253934">
    <property type="component" value="Unassembled WGS sequence"/>
</dbReference>
<dbReference type="PANTHER" id="PTHR31687">
    <property type="match status" value="1"/>
</dbReference>
<sequence>MSNSIHSFSGDIHDIEYVFSPLTVRKKAQEILNLALSGDTDFLVHTEKLEEVSKFVTSVTLENYPTLNIPFHSRWNHFNAGNINRLDELKSVLSTLTIVQRVKAKLDLVILSVLMDAGAGSRWRYFDKNSQKEYSRSEGLAVASLQMFLSGVFSLQKENPYQVHAEKLKTLKLDELSAGFQVTEKNMLIGLEGRLKLLHNLGEALAKDSEIFGLEQPRIGNMLDFFQEKFPTAHISASQILRTIQQGLGAIWPGRATINMVNLGDVWPYAPMGDSIQSLIPFHKLSQWLAYSLFEPLTEAGFTISHIDSLTGLAEYRNGGLILDSGLVSLKNKQNFETIHHPGSPLVIEWRALTIALLDEIGKKVTEQLGKTPSDFPLARVLEGGTWWAGRHIAAKLRKDGSPPLKIESDGTVF</sequence>
<keyword evidence="2" id="KW-1185">Reference proteome</keyword>